<dbReference type="Pfam" id="PF19580">
    <property type="entry name" value="Exo_endo_phos_3"/>
    <property type="match status" value="1"/>
</dbReference>
<dbReference type="Proteomes" id="UP000474630">
    <property type="component" value="Chromosome"/>
</dbReference>
<dbReference type="AlphaFoldDB" id="A0A6C0RGR2"/>
<dbReference type="InterPro" id="IPR036691">
    <property type="entry name" value="Endo/exonu/phosph_ase_sf"/>
</dbReference>
<accession>A0A6C0RGR2</accession>
<feature type="domain" description="Endonuclease/exonuclease/phosphatase" evidence="1">
    <location>
        <begin position="507"/>
        <end position="818"/>
    </location>
</feature>
<dbReference type="PANTHER" id="PTHR42834">
    <property type="entry name" value="ENDONUCLEASE/EXONUCLEASE/PHOSPHATASE FAMILY PROTEIN (AFU_ORTHOLOGUE AFUA_3G09210)"/>
    <property type="match status" value="1"/>
</dbReference>
<dbReference type="InterPro" id="IPR005135">
    <property type="entry name" value="Endo/exonuclease/phosphatase"/>
</dbReference>
<organism evidence="2 3">
    <name type="scientific">Draconibacterium halophilum</name>
    <dbReference type="NCBI Taxonomy" id="2706887"/>
    <lineage>
        <taxon>Bacteria</taxon>
        <taxon>Pseudomonadati</taxon>
        <taxon>Bacteroidota</taxon>
        <taxon>Bacteroidia</taxon>
        <taxon>Marinilabiliales</taxon>
        <taxon>Prolixibacteraceae</taxon>
        <taxon>Draconibacterium</taxon>
    </lineage>
</organism>
<dbReference type="PROSITE" id="PS51257">
    <property type="entry name" value="PROKAR_LIPOPROTEIN"/>
    <property type="match status" value="1"/>
</dbReference>
<name>A0A6C0RGR2_9BACT</name>
<gene>
    <name evidence="2" type="ORF">G0Q07_18680</name>
</gene>
<dbReference type="RefSeq" id="WP_163348580.1">
    <property type="nucleotide sequence ID" value="NZ_CP048409.1"/>
</dbReference>
<dbReference type="Gene3D" id="3.60.10.10">
    <property type="entry name" value="Endonuclease/exonuclease/phosphatase"/>
    <property type="match status" value="1"/>
</dbReference>
<evidence type="ECO:0000313" key="3">
    <source>
        <dbReference type="Proteomes" id="UP000474630"/>
    </source>
</evidence>
<protein>
    <recommendedName>
        <fullName evidence="1">Endonuclease/exonuclease/phosphatase domain-containing protein</fullName>
    </recommendedName>
</protein>
<dbReference type="EMBL" id="CP048409">
    <property type="protein sequence ID" value="QIA09610.1"/>
    <property type="molecule type" value="Genomic_DNA"/>
</dbReference>
<dbReference type="SUPFAM" id="SSF51126">
    <property type="entry name" value="Pectin lyase-like"/>
    <property type="match status" value="1"/>
</dbReference>
<proteinExistence type="predicted"/>
<dbReference type="KEGG" id="drc:G0Q07_18680"/>
<reference evidence="2 3" key="1">
    <citation type="submission" date="2020-02" db="EMBL/GenBank/DDBJ databases">
        <title>Genome sequencing for Draconibacterium sp. strain M1.</title>
        <authorList>
            <person name="Park S.-J."/>
        </authorList>
    </citation>
    <scope>NUCLEOTIDE SEQUENCE [LARGE SCALE GENOMIC DNA]</scope>
    <source>
        <strain evidence="2 3">M1</strain>
    </source>
</reference>
<dbReference type="PANTHER" id="PTHR42834:SF1">
    <property type="entry name" value="ENDONUCLEASE_EXONUCLEASE_PHOSPHATASE FAMILY PROTEIN (AFU_ORTHOLOGUE AFUA_3G09210)"/>
    <property type="match status" value="1"/>
</dbReference>
<dbReference type="GO" id="GO:0003824">
    <property type="term" value="F:catalytic activity"/>
    <property type="evidence" value="ECO:0007669"/>
    <property type="project" value="InterPro"/>
</dbReference>
<dbReference type="InterPro" id="IPR011050">
    <property type="entry name" value="Pectin_lyase_fold/virulence"/>
</dbReference>
<dbReference type="SUPFAM" id="SSF56219">
    <property type="entry name" value="DNase I-like"/>
    <property type="match status" value="1"/>
</dbReference>
<evidence type="ECO:0000259" key="1">
    <source>
        <dbReference type="Pfam" id="PF19580"/>
    </source>
</evidence>
<keyword evidence="3" id="KW-1185">Reference proteome</keyword>
<sequence length="820" mass="92423">MIKYLLQILTAALVFVMLFSCEDEGYLSSTDAQLRFSVDTVTFDTIFTTIGSTTRRFTVSNPYDEDVLISRIRLAGGDASNFRLNINGYMGTELYEIGLPARDSIYIFVEVTIDPNGQNLPMVVADSIEFTTNTNFQSIMLEAYGQDFKLIKSERLQTTTWTAEKPYLVYDYAYVDSLSTLTIEPGTKIYFHKDAGMYVRGNVVADGTFESPIIFRADRLEPSYEDIPDQWNGVVLYSGSHDNVFNFTTIKNANIGLQVGTIENEGYASVDLTNSRIENMAYAGVFALKSKIFAYNAVIANCGYYAAALLVGGEYEFYHSTIANYWGNYGAAVRTTPALVVSNVLIVENSKGEQISYNGDLAKATFGNSIIYGNIGNELELGDNEENTFNYLFDHCIIQAPDTLNTSNTNHYINAMIGSDFDPRFVDPYDEYNYELDTLSAAKDVGTSRYSELYPLDILNKSRTGEDGPILGRTNALKSKMKRFLFCLSLVLLIAKGNAQNSNAEFSILFYNVENLFDIQNDSLTADDEFTPGGERHWTRKRFNNKINNISKVILSAGGWTMPDLIGLCEVENRYVLQKLIKDTPLKATPYKIIHKESPDPRGIDVAMIYNSETFYPLDYNYYPLQNKNGGIRKSREILHVLGTVNNGDSIHVFVNHWPSRYSGLLETRPARQQAARLLYSKYKEIIQIDQDANVVIVGDFNDQPNDESISKYLAASSPLYNESASLYNLSFPWLDKEEGTLKYQGRWFVFDQIIVSPNLLTSTSGLSTNPKKATVCDLPYLFEPDETRGGRKLHRTYTGFRYNEGFSDHLPVLLKLQQN</sequence>
<evidence type="ECO:0000313" key="2">
    <source>
        <dbReference type="EMBL" id="QIA09610.1"/>
    </source>
</evidence>